<dbReference type="EMBL" id="JAVRHZ010000007">
    <property type="protein sequence ID" value="MDT0556639.1"/>
    <property type="molecule type" value="Genomic_DNA"/>
</dbReference>
<dbReference type="RefSeq" id="WP_311333590.1">
    <property type="nucleotide sequence ID" value="NZ_JAVRHZ010000007.1"/>
</dbReference>
<proteinExistence type="predicted"/>
<gene>
    <name evidence="1" type="ORF">RM538_11515</name>
</gene>
<dbReference type="Proteomes" id="UP001254488">
    <property type="component" value="Unassembled WGS sequence"/>
</dbReference>
<sequence>MKFIKLINNVESTTDPISIQPKPEINILGKKAYNDSSNTQTKNVFVTTPEKPLLINMLLIFEILFSGGNEHNIFIVKTGIPKLPTKLPICEKTTIIEKTPKVTSSEIKLINLKLKKREIIPINLIAKSKSCFL</sequence>
<reference evidence="1 2" key="1">
    <citation type="submission" date="2023-09" db="EMBL/GenBank/DDBJ databases">
        <authorList>
            <person name="Rey-Velasco X."/>
        </authorList>
    </citation>
    <scope>NUCLEOTIDE SEQUENCE [LARGE SCALE GENOMIC DNA]</scope>
    <source>
        <strain evidence="1 2">W242</strain>
    </source>
</reference>
<organism evidence="1 2">
    <name type="scientific">Patiriisocius hiemis</name>
    <dbReference type="NCBI Taxonomy" id="3075604"/>
    <lineage>
        <taxon>Bacteria</taxon>
        <taxon>Pseudomonadati</taxon>
        <taxon>Bacteroidota</taxon>
        <taxon>Flavobacteriia</taxon>
        <taxon>Flavobacteriales</taxon>
        <taxon>Flavobacteriaceae</taxon>
        <taxon>Patiriisocius</taxon>
    </lineage>
</organism>
<protein>
    <submittedName>
        <fullName evidence="1">Uncharacterized protein</fullName>
    </submittedName>
</protein>
<evidence type="ECO:0000313" key="2">
    <source>
        <dbReference type="Proteomes" id="UP001254488"/>
    </source>
</evidence>
<name>A0ABU2YEL6_9FLAO</name>
<comment type="caution">
    <text evidence="1">The sequence shown here is derived from an EMBL/GenBank/DDBJ whole genome shotgun (WGS) entry which is preliminary data.</text>
</comment>
<accession>A0ABU2YEL6</accession>
<evidence type="ECO:0000313" key="1">
    <source>
        <dbReference type="EMBL" id="MDT0556639.1"/>
    </source>
</evidence>
<keyword evidence="2" id="KW-1185">Reference proteome</keyword>